<dbReference type="GO" id="GO:0003735">
    <property type="term" value="F:structural constituent of ribosome"/>
    <property type="evidence" value="ECO:0007669"/>
    <property type="project" value="UniProtKB-UniRule"/>
</dbReference>
<keyword evidence="2" id="KW-0699">rRNA-binding</keyword>
<dbReference type="GO" id="GO:0019843">
    <property type="term" value="F:rRNA binding"/>
    <property type="evidence" value="ECO:0007669"/>
    <property type="project" value="UniProtKB-KW"/>
</dbReference>
<dbReference type="InterPro" id="IPR000597">
    <property type="entry name" value="Ribosomal_uL3"/>
</dbReference>
<reference evidence="7 8" key="1">
    <citation type="submission" date="2017-09" db="EMBL/GenBank/DDBJ databases">
        <title>Depth-based differentiation of microbial function through sediment-hosted aquifers and enrichment of novel symbionts in the deep terrestrial subsurface.</title>
        <authorList>
            <person name="Probst A.J."/>
            <person name="Ladd B."/>
            <person name="Jarett J.K."/>
            <person name="Geller-Mcgrath D.E."/>
            <person name="Sieber C.M."/>
            <person name="Emerson J.B."/>
            <person name="Anantharaman K."/>
            <person name="Thomas B.C."/>
            <person name="Malmstrom R."/>
            <person name="Stieglmeier M."/>
            <person name="Klingl A."/>
            <person name="Woyke T."/>
            <person name="Ryan C.M."/>
            <person name="Banfield J.F."/>
        </authorList>
    </citation>
    <scope>NUCLEOTIDE SEQUENCE [LARGE SCALE GENOMIC DNA]</scope>
    <source>
        <strain evidence="7">CG10_big_fil_rev_8_21_14_0_10_48_11</strain>
    </source>
</reference>
<dbReference type="PANTHER" id="PTHR11229">
    <property type="entry name" value="50S RIBOSOMAL PROTEIN L3"/>
    <property type="match status" value="1"/>
</dbReference>
<dbReference type="Proteomes" id="UP000231152">
    <property type="component" value="Unassembled WGS sequence"/>
</dbReference>
<evidence type="ECO:0000256" key="1">
    <source>
        <dbReference type="ARBA" id="ARBA00006540"/>
    </source>
</evidence>
<dbReference type="Gene3D" id="2.40.30.10">
    <property type="entry name" value="Translation factors"/>
    <property type="match status" value="1"/>
</dbReference>
<dbReference type="NCBIfam" id="TIGR03625">
    <property type="entry name" value="L3_bact"/>
    <property type="match status" value="1"/>
</dbReference>
<sequence length="205" mass="21604">MKFIIGTKKRMTQVHQPDGQVVPVTIISAEDCVVTALKSEDKDGYAAVQIGTGKKKHLAKAQKGQYGDLGAFQHVREFRPMAGEKLPEVTVGDTFNLSQFTVGDTVAVVGTSKGKGFQGVVKRHGFHGSPKTHGHKDQVRMPGSIGATGAHHVFKGTRMGGRMGGDRVTALNLTVVAVNQAEGEIAVKGAVPGAPQSLVLIRVAS</sequence>
<evidence type="ECO:0000313" key="8">
    <source>
        <dbReference type="Proteomes" id="UP000231152"/>
    </source>
</evidence>
<evidence type="ECO:0000256" key="4">
    <source>
        <dbReference type="ARBA" id="ARBA00022980"/>
    </source>
</evidence>
<dbReference type="EMBL" id="PFET01000006">
    <property type="protein sequence ID" value="PJE76029.1"/>
    <property type="molecule type" value="Genomic_DNA"/>
</dbReference>
<gene>
    <name evidence="7" type="ORF">COV04_01645</name>
</gene>
<dbReference type="InterPro" id="IPR019927">
    <property type="entry name" value="Ribosomal_uL3_bac/org-type"/>
</dbReference>
<name>A0A2M8LF23_9BACT</name>
<evidence type="ECO:0000256" key="2">
    <source>
        <dbReference type="ARBA" id="ARBA00022730"/>
    </source>
</evidence>
<dbReference type="GO" id="GO:0022625">
    <property type="term" value="C:cytosolic large ribosomal subunit"/>
    <property type="evidence" value="ECO:0007669"/>
    <property type="project" value="TreeGrafter"/>
</dbReference>
<dbReference type="GO" id="GO:0006412">
    <property type="term" value="P:translation"/>
    <property type="evidence" value="ECO:0007669"/>
    <property type="project" value="UniProtKB-UniRule"/>
</dbReference>
<dbReference type="Gene3D" id="3.30.160.810">
    <property type="match status" value="1"/>
</dbReference>
<dbReference type="InterPro" id="IPR009000">
    <property type="entry name" value="Transl_B-barrel_sf"/>
</dbReference>
<comment type="similarity">
    <text evidence="1">Belongs to the universal ribosomal protein uL3 family.</text>
</comment>
<dbReference type="AlphaFoldDB" id="A0A2M8LF23"/>
<proteinExistence type="inferred from homology"/>
<dbReference type="PANTHER" id="PTHR11229:SF16">
    <property type="entry name" value="LARGE RIBOSOMAL SUBUNIT PROTEIN UL3C"/>
    <property type="match status" value="1"/>
</dbReference>
<evidence type="ECO:0000256" key="3">
    <source>
        <dbReference type="ARBA" id="ARBA00022884"/>
    </source>
</evidence>
<evidence type="ECO:0000256" key="5">
    <source>
        <dbReference type="ARBA" id="ARBA00023274"/>
    </source>
</evidence>
<dbReference type="Pfam" id="PF00297">
    <property type="entry name" value="Ribosomal_L3"/>
    <property type="match status" value="1"/>
</dbReference>
<protein>
    <recommendedName>
        <fullName evidence="6">50S ribosomal protein L3</fullName>
    </recommendedName>
</protein>
<organism evidence="7 8">
    <name type="scientific">Candidatus Uhrbacteria bacterium CG10_big_fil_rev_8_21_14_0_10_48_11</name>
    <dbReference type="NCBI Taxonomy" id="1975037"/>
    <lineage>
        <taxon>Bacteria</taxon>
        <taxon>Candidatus Uhriibacteriota</taxon>
    </lineage>
</organism>
<keyword evidence="5" id="KW-0687">Ribonucleoprotein</keyword>
<accession>A0A2M8LF23</accession>
<dbReference type="SUPFAM" id="SSF50447">
    <property type="entry name" value="Translation proteins"/>
    <property type="match status" value="1"/>
</dbReference>
<comment type="caution">
    <text evidence="7">The sequence shown here is derived from an EMBL/GenBank/DDBJ whole genome shotgun (WGS) entry which is preliminary data.</text>
</comment>
<evidence type="ECO:0000256" key="6">
    <source>
        <dbReference type="NCBIfam" id="TIGR03625"/>
    </source>
</evidence>
<evidence type="ECO:0000313" key="7">
    <source>
        <dbReference type="EMBL" id="PJE76029.1"/>
    </source>
</evidence>
<keyword evidence="3" id="KW-0694">RNA-binding</keyword>
<dbReference type="FunFam" id="2.40.30.10:FF:000004">
    <property type="entry name" value="50S ribosomal protein L3"/>
    <property type="match status" value="1"/>
</dbReference>
<keyword evidence="4 7" id="KW-0689">Ribosomal protein</keyword>